<protein>
    <submittedName>
        <fullName evidence="2">Uncharacterized protein</fullName>
    </submittedName>
</protein>
<dbReference type="InterPro" id="IPR023214">
    <property type="entry name" value="HAD_sf"/>
</dbReference>
<dbReference type="PANTHER" id="PTHR35134:SF2">
    <property type="entry name" value="NUCLEOTIDASE YQFW-RELATED"/>
    <property type="match status" value="1"/>
</dbReference>
<accession>A0A9P5MTS9</accession>
<dbReference type="GO" id="GO:0008253">
    <property type="term" value="F:5'-nucleotidase activity"/>
    <property type="evidence" value="ECO:0007669"/>
    <property type="project" value="InterPro"/>
</dbReference>
<feature type="active site" description="Nucleophile" evidence="1">
    <location>
        <position position="29"/>
    </location>
</feature>
<comment type="caution">
    <text evidence="2">The sequence shown here is derived from an EMBL/GenBank/DDBJ whole genome shotgun (WGS) entry which is preliminary data.</text>
</comment>
<reference evidence="2" key="2">
    <citation type="journal article" date="2020" name="Nat. Commun.">
        <title>Large-scale genome sequencing of mycorrhizal fungi provides insights into the early evolution of symbiotic traits.</title>
        <authorList>
            <person name="Miyauchi S."/>
            <person name="Kiss E."/>
            <person name="Kuo A."/>
            <person name="Drula E."/>
            <person name="Kohler A."/>
            <person name="Sanchez-Garcia M."/>
            <person name="Morin E."/>
            <person name="Andreopoulos B."/>
            <person name="Barry K.W."/>
            <person name="Bonito G."/>
            <person name="Buee M."/>
            <person name="Carver A."/>
            <person name="Chen C."/>
            <person name="Cichocki N."/>
            <person name="Clum A."/>
            <person name="Culley D."/>
            <person name="Crous P.W."/>
            <person name="Fauchery L."/>
            <person name="Girlanda M."/>
            <person name="Hayes R.D."/>
            <person name="Keri Z."/>
            <person name="LaButti K."/>
            <person name="Lipzen A."/>
            <person name="Lombard V."/>
            <person name="Magnuson J."/>
            <person name="Maillard F."/>
            <person name="Murat C."/>
            <person name="Nolan M."/>
            <person name="Ohm R.A."/>
            <person name="Pangilinan J."/>
            <person name="Pereira M.F."/>
            <person name="Perotto S."/>
            <person name="Peter M."/>
            <person name="Pfister S."/>
            <person name="Riley R."/>
            <person name="Sitrit Y."/>
            <person name="Stielow J.B."/>
            <person name="Szollosi G."/>
            <person name="Zifcakova L."/>
            <person name="Stursova M."/>
            <person name="Spatafora J.W."/>
            <person name="Tedersoo L."/>
            <person name="Vaario L.M."/>
            <person name="Yamada A."/>
            <person name="Yan M."/>
            <person name="Wang P."/>
            <person name="Xu J."/>
            <person name="Bruns T."/>
            <person name="Baldrian P."/>
            <person name="Vilgalys R."/>
            <person name="Dunand C."/>
            <person name="Henrissat B."/>
            <person name="Grigoriev I.V."/>
            <person name="Hibbett D."/>
            <person name="Nagy L.G."/>
            <person name="Martin F.M."/>
        </authorList>
    </citation>
    <scope>NUCLEOTIDE SEQUENCE</scope>
    <source>
        <strain evidence="2">Prilba</strain>
    </source>
</reference>
<dbReference type="AlphaFoldDB" id="A0A9P5MTS9"/>
<dbReference type="Gene3D" id="3.40.50.1000">
    <property type="entry name" value="HAD superfamily/HAD-like"/>
    <property type="match status" value="1"/>
</dbReference>
<gene>
    <name evidence="2" type="ORF">DFH94DRAFT_633287</name>
</gene>
<dbReference type="GO" id="GO:0009264">
    <property type="term" value="P:deoxyribonucleotide catabolic process"/>
    <property type="evidence" value="ECO:0007669"/>
    <property type="project" value="InterPro"/>
</dbReference>
<evidence type="ECO:0000313" key="3">
    <source>
        <dbReference type="Proteomes" id="UP000759537"/>
    </source>
</evidence>
<evidence type="ECO:0000313" key="2">
    <source>
        <dbReference type="EMBL" id="KAF8478581.1"/>
    </source>
</evidence>
<dbReference type="InterPro" id="IPR010708">
    <property type="entry name" value="5'(3')-deoxyribonucleotidase"/>
</dbReference>
<dbReference type="Pfam" id="PF06941">
    <property type="entry name" value="NT5C"/>
    <property type="match status" value="1"/>
</dbReference>
<dbReference type="SUPFAM" id="SSF56784">
    <property type="entry name" value="HAD-like"/>
    <property type="match status" value="1"/>
</dbReference>
<dbReference type="InterPro" id="IPR052419">
    <property type="entry name" value="5_3-deoxyribonucleotidase-like"/>
</dbReference>
<dbReference type="OrthoDB" id="10248475at2759"/>
<dbReference type="Proteomes" id="UP000759537">
    <property type="component" value="Unassembled WGS sequence"/>
</dbReference>
<organism evidence="2 3">
    <name type="scientific">Russula ochroleuca</name>
    <dbReference type="NCBI Taxonomy" id="152965"/>
    <lineage>
        <taxon>Eukaryota</taxon>
        <taxon>Fungi</taxon>
        <taxon>Dikarya</taxon>
        <taxon>Basidiomycota</taxon>
        <taxon>Agaricomycotina</taxon>
        <taxon>Agaricomycetes</taxon>
        <taxon>Russulales</taxon>
        <taxon>Russulaceae</taxon>
        <taxon>Russula</taxon>
    </lineage>
</organism>
<keyword evidence="3" id="KW-1185">Reference proteome</keyword>
<evidence type="ECO:0000256" key="1">
    <source>
        <dbReference type="PIRSR" id="PIRSR610708-1"/>
    </source>
</evidence>
<dbReference type="PANTHER" id="PTHR35134">
    <property type="entry name" value="NUCLEOTIDASE YQFW-RELATED"/>
    <property type="match status" value="1"/>
</dbReference>
<reference evidence="2" key="1">
    <citation type="submission" date="2019-10" db="EMBL/GenBank/DDBJ databases">
        <authorList>
            <consortium name="DOE Joint Genome Institute"/>
            <person name="Kuo A."/>
            <person name="Miyauchi S."/>
            <person name="Kiss E."/>
            <person name="Drula E."/>
            <person name="Kohler A."/>
            <person name="Sanchez-Garcia M."/>
            <person name="Andreopoulos B."/>
            <person name="Barry K.W."/>
            <person name="Bonito G."/>
            <person name="Buee M."/>
            <person name="Carver A."/>
            <person name="Chen C."/>
            <person name="Cichocki N."/>
            <person name="Clum A."/>
            <person name="Culley D."/>
            <person name="Crous P.W."/>
            <person name="Fauchery L."/>
            <person name="Girlanda M."/>
            <person name="Hayes R."/>
            <person name="Keri Z."/>
            <person name="LaButti K."/>
            <person name="Lipzen A."/>
            <person name="Lombard V."/>
            <person name="Magnuson J."/>
            <person name="Maillard F."/>
            <person name="Morin E."/>
            <person name="Murat C."/>
            <person name="Nolan M."/>
            <person name="Ohm R."/>
            <person name="Pangilinan J."/>
            <person name="Pereira M."/>
            <person name="Perotto S."/>
            <person name="Peter M."/>
            <person name="Riley R."/>
            <person name="Sitrit Y."/>
            <person name="Stielow B."/>
            <person name="Szollosi G."/>
            <person name="Zifcakova L."/>
            <person name="Stursova M."/>
            <person name="Spatafora J.W."/>
            <person name="Tedersoo L."/>
            <person name="Vaario L.-M."/>
            <person name="Yamada A."/>
            <person name="Yan M."/>
            <person name="Wang P."/>
            <person name="Xu J."/>
            <person name="Bruns T."/>
            <person name="Baldrian P."/>
            <person name="Vilgalys R."/>
            <person name="Henrissat B."/>
            <person name="Grigoriev I.V."/>
            <person name="Hibbett D."/>
            <person name="Nagy L.G."/>
            <person name="Martin F.M."/>
        </authorList>
    </citation>
    <scope>NUCLEOTIDE SEQUENCE</scope>
    <source>
        <strain evidence="2">Prilba</strain>
    </source>
</reference>
<feature type="active site" description="Proton donor" evidence="1">
    <location>
        <position position="31"/>
    </location>
</feature>
<name>A0A9P5MTS9_9AGAM</name>
<dbReference type="InterPro" id="IPR036412">
    <property type="entry name" value="HAD-like_sf"/>
</dbReference>
<dbReference type="EMBL" id="WHVB01000011">
    <property type="protein sequence ID" value="KAF8478581.1"/>
    <property type="molecule type" value="Genomic_DNA"/>
</dbReference>
<proteinExistence type="predicted"/>
<sequence length="262" mass="30100">MVEISENVAREKLVEISKLADTRPLIAVDLDDVLCQTTTCVAEWHNRRFGTDMQIKDFYYLTWYKNPGWGTIATTADKVKEFYDTDQLKHADPVPGSLNALNHLREMGYSLTIVTARSILRELDSTVIWLDKHFDGIFCNVVFSSQDSNSLAYDGRCIGTPLSKLQVCEIMQSILLIDDSLETALAFGRNANRPVLLFGDYEWNKRVDTGDPWIFDDKLALEGGKEWWKDDTIDLRSEDRVWRARHWGEVLQWLKGYGAQLI</sequence>